<sequence length="96" mass="11362">MQAKGWLNSFPDALIYEQILGTVEAFLIQNSIKYGMYFETHTSTCMLHTLQINLYASKYYYVKTVHKKHYFLCNTKLCWRHLLNTLTIRRSMAFVG</sequence>
<organism evidence="1 2">
    <name type="scientific">Vespula squamosa</name>
    <name type="common">Southern yellow jacket</name>
    <name type="synonym">Wasp</name>
    <dbReference type="NCBI Taxonomy" id="30214"/>
    <lineage>
        <taxon>Eukaryota</taxon>
        <taxon>Metazoa</taxon>
        <taxon>Ecdysozoa</taxon>
        <taxon>Arthropoda</taxon>
        <taxon>Hexapoda</taxon>
        <taxon>Insecta</taxon>
        <taxon>Pterygota</taxon>
        <taxon>Neoptera</taxon>
        <taxon>Endopterygota</taxon>
        <taxon>Hymenoptera</taxon>
        <taxon>Apocrita</taxon>
        <taxon>Aculeata</taxon>
        <taxon>Vespoidea</taxon>
        <taxon>Vespidae</taxon>
        <taxon>Vespinae</taxon>
        <taxon>Vespula</taxon>
    </lineage>
</organism>
<name>A0ABD2AD04_VESSQ</name>
<dbReference type="Proteomes" id="UP001607302">
    <property type="component" value="Unassembled WGS sequence"/>
</dbReference>
<evidence type="ECO:0000313" key="1">
    <source>
        <dbReference type="EMBL" id="KAL2718499.1"/>
    </source>
</evidence>
<gene>
    <name evidence="1" type="ORF">V1478_012375</name>
</gene>
<dbReference type="AlphaFoldDB" id="A0ABD2AD04"/>
<reference evidence="1 2" key="1">
    <citation type="journal article" date="2024" name="Ann. Entomol. Soc. Am.">
        <title>Genomic analyses of the southern and eastern yellowjacket wasps (Hymenoptera: Vespidae) reveal evolutionary signatures of social life.</title>
        <authorList>
            <person name="Catto M.A."/>
            <person name="Caine P.B."/>
            <person name="Orr S.E."/>
            <person name="Hunt B.G."/>
            <person name="Goodisman M.A.D."/>
        </authorList>
    </citation>
    <scope>NUCLEOTIDE SEQUENCE [LARGE SCALE GENOMIC DNA]</scope>
    <source>
        <strain evidence="1">233</strain>
        <tissue evidence="1">Head and thorax</tissue>
    </source>
</reference>
<protein>
    <submittedName>
        <fullName evidence="1">Uncharacterized protein</fullName>
    </submittedName>
</protein>
<evidence type="ECO:0000313" key="2">
    <source>
        <dbReference type="Proteomes" id="UP001607302"/>
    </source>
</evidence>
<accession>A0ABD2AD04</accession>
<proteinExistence type="predicted"/>
<keyword evidence="2" id="KW-1185">Reference proteome</keyword>
<comment type="caution">
    <text evidence="1">The sequence shown here is derived from an EMBL/GenBank/DDBJ whole genome shotgun (WGS) entry which is preliminary data.</text>
</comment>
<dbReference type="EMBL" id="JAUDFV010000152">
    <property type="protein sequence ID" value="KAL2718499.1"/>
    <property type="molecule type" value="Genomic_DNA"/>
</dbReference>